<dbReference type="PANTHER" id="PTHR34960">
    <property type="entry name" value="EMB|CAB68146.1-RELATED"/>
    <property type="match status" value="1"/>
</dbReference>
<comment type="caution">
    <text evidence="4">The sequence shown here is derived from an EMBL/GenBank/DDBJ whole genome shotgun (WGS) entry which is preliminary data.</text>
</comment>
<evidence type="ECO:0000313" key="5">
    <source>
        <dbReference type="Proteomes" id="UP000321947"/>
    </source>
</evidence>
<feature type="compositionally biased region" description="Low complexity" evidence="1">
    <location>
        <begin position="43"/>
        <end position="56"/>
    </location>
</feature>
<dbReference type="AlphaFoldDB" id="A0A5D3D8F3"/>
<organism evidence="4 5">
    <name type="scientific">Cucumis melo var. makuwa</name>
    <name type="common">Oriental melon</name>
    <dbReference type="NCBI Taxonomy" id="1194695"/>
    <lineage>
        <taxon>Eukaryota</taxon>
        <taxon>Viridiplantae</taxon>
        <taxon>Streptophyta</taxon>
        <taxon>Embryophyta</taxon>
        <taxon>Tracheophyta</taxon>
        <taxon>Spermatophyta</taxon>
        <taxon>Magnoliopsida</taxon>
        <taxon>eudicotyledons</taxon>
        <taxon>Gunneridae</taxon>
        <taxon>Pentapetalae</taxon>
        <taxon>rosids</taxon>
        <taxon>fabids</taxon>
        <taxon>Cucurbitales</taxon>
        <taxon>Cucurbitaceae</taxon>
        <taxon>Benincaseae</taxon>
        <taxon>Cucumis</taxon>
    </lineage>
</organism>
<dbReference type="Pfam" id="PF25002">
    <property type="entry name" value="DUF7780"/>
    <property type="match status" value="1"/>
</dbReference>
<dbReference type="Proteomes" id="UP000321947">
    <property type="component" value="Unassembled WGS sequence"/>
</dbReference>
<sequence>MGLTLTGKSKSTAGENWGMGLLLVFFSEDSPSPIADHHNLFPSSSPASSSSSSSSTSLRRSNYNLLTKAQSTISVCALLVFLSLLLFTLSTFEPTIKMNLTPPRRLLTQKSMPIQVRKPLGNRWNWFGKMWKQKPAMGKTTTTDAVSTVALQRMGTLYMRGTRAMPDLTVVHVSEDVGEEDFRLFLRLFHRSGVTAKSDSVFLFPSPAFSLRFGPIIREENDSFLKLLGRYRNLNETASRSAAAGFDVTRLFKSKEKKETEEPIWGKRVKRSANVSNGGEDELTRLSYGSVVSFDAGEIDPENSLSGFSDHIPMSLRRWSCYPMLLGRVRRNFKHVMLIDAKSSLLLGDPLSRVRNKGTESVIFFTNKHGKKNSEKSNSHHIVNPSIVIGGARGIRRVSNAAMVEIVRMLMQHKKKNSVSDSGVLSHLVNSEFLLKNVKVIMASESIPEASSWTGVELESVGWLSAPEKMMFHKGNNGNSGEINSVIMKKICSSEIDSSVYTDC</sequence>
<proteinExistence type="predicted"/>
<gene>
    <name evidence="4" type="ORF">E5676_scaffold307G00200</name>
</gene>
<evidence type="ECO:0000256" key="2">
    <source>
        <dbReference type="SAM" id="Phobius"/>
    </source>
</evidence>
<name>A0A5D3D8F3_CUCMM</name>
<evidence type="ECO:0000256" key="1">
    <source>
        <dbReference type="SAM" id="MobiDB-lite"/>
    </source>
</evidence>
<accession>A0A5D3D8F3</accession>
<protein>
    <recommendedName>
        <fullName evidence="3">DUF7780 domain-containing protein</fullName>
    </recommendedName>
</protein>
<dbReference type="EMBL" id="SSTD01006538">
    <property type="protein sequence ID" value="TYK19793.1"/>
    <property type="molecule type" value="Genomic_DNA"/>
</dbReference>
<feature type="region of interest" description="Disordered" evidence="1">
    <location>
        <begin position="37"/>
        <end position="56"/>
    </location>
</feature>
<evidence type="ECO:0000313" key="4">
    <source>
        <dbReference type="EMBL" id="TYK19793.1"/>
    </source>
</evidence>
<dbReference type="InterPro" id="IPR056682">
    <property type="entry name" value="DUF7780"/>
</dbReference>
<evidence type="ECO:0000259" key="3">
    <source>
        <dbReference type="Pfam" id="PF25002"/>
    </source>
</evidence>
<keyword evidence="2" id="KW-0472">Membrane</keyword>
<dbReference type="PANTHER" id="PTHR34960:SF1">
    <property type="entry name" value="EMB|CAB68146.1-RELATED"/>
    <property type="match status" value="1"/>
</dbReference>
<feature type="domain" description="DUF7780" evidence="3">
    <location>
        <begin position="149"/>
        <end position="446"/>
    </location>
</feature>
<feature type="transmembrane region" description="Helical" evidence="2">
    <location>
        <begin position="69"/>
        <end position="89"/>
    </location>
</feature>
<keyword evidence="2" id="KW-1133">Transmembrane helix</keyword>
<keyword evidence="2" id="KW-0812">Transmembrane</keyword>
<reference evidence="4 5" key="1">
    <citation type="submission" date="2019-08" db="EMBL/GenBank/DDBJ databases">
        <title>Draft genome sequences of two oriental melons (Cucumis melo L. var makuwa).</title>
        <authorList>
            <person name="Kwon S.-Y."/>
        </authorList>
    </citation>
    <scope>NUCLEOTIDE SEQUENCE [LARGE SCALE GENOMIC DNA]</scope>
    <source>
        <strain evidence="5">cv. Chang Bougi</strain>
        <tissue evidence="4">Leaf</tissue>
    </source>
</reference>